<name>A0A198A790_9BACL</name>
<accession>A0A198A790</accession>
<evidence type="ECO:0000313" key="2">
    <source>
        <dbReference type="EMBL" id="OAS17339.1"/>
    </source>
</evidence>
<keyword evidence="3" id="KW-1185">Reference proteome</keyword>
<dbReference type="InterPro" id="IPR036582">
    <property type="entry name" value="Mao_N_sf"/>
</dbReference>
<protein>
    <recommendedName>
        <fullName evidence="1">Copper amine oxidase-like N-terminal domain-containing protein</fullName>
    </recommendedName>
</protein>
<dbReference type="Pfam" id="PF07833">
    <property type="entry name" value="Cu_amine_oxidN1"/>
    <property type="match status" value="1"/>
</dbReference>
<gene>
    <name evidence="2" type="ORF">A8708_21425</name>
</gene>
<feature type="domain" description="Copper amine oxidase-like N-terminal" evidence="1">
    <location>
        <begin position="428"/>
        <end position="528"/>
    </location>
</feature>
<dbReference type="RefSeq" id="WP_068665745.1">
    <property type="nucleotide sequence ID" value="NZ_LYPB01000072.1"/>
</dbReference>
<proteinExistence type="predicted"/>
<comment type="caution">
    <text evidence="2">The sequence shown here is derived from an EMBL/GenBank/DDBJ whole genome shotgun (WGS) entry which is preliminary data.</text>
</comment>
<dbReference type="STRING" id="1850517.A8708_21425"/>
<dbReference type="AlphaFoldDB" id="A0A198A790"/>
<reference evidence="2 3" key="1">
    <citation type="submission" date="2016-05" db="EMBL/GenBank/DDBJ databases">
        <title>Paenibacillus sp. 1ZS3-15 nov., isolated from the rhizosphere soil.</title>
        <authorList>
            <person name="Zhang X.X."/>
            <person name="Zhang J."/>
        </authorList>
    </citation>
    <scope>NUCLEOTIDE SEQUENCE [LARGE SCALE GENOMIC DNA]</scope>
    <source>
        <strain evidence="2 3">1ZS3-15</strain>
    </source>
</reference>
<sequence>MLRKIGIGWVATLLVILLITLTGCQAIQGFDIAQALQNSASIKSVKASGSMKLDFLTSSTGSLTAEEKRLLDILKDMKVDFTNILLQDEEHVSIEGALSYAGGTIPFKIAVQDAMLVIHIEGAKKPISFDLSSTKTARPTAATANRDEQFTQKAKQLAPAVIKFFLNNAPNPEHFTVSSVTDMIHNEPLGLKKAHIEIYGNEIEGLLKKFLNNILADEKGLKELIGQLYDVFVPLMQEQMKSLSTPNNNSNTNVFVDPNAPNFENKTETVEYYYTKIQELLGKALNDWEEQGNSPSSPKVNPQTEALFSDKTSLKTDIMIDGDNQIRKLNLELTLPVTDISSGIEGVRLTLNSELSQINQPVTAATIDISKGTQDMAAMNTIKEGAFLALFDKSSKAYSLLRKDLKIAKKEVHLLLSTPADLHPSSATQPFINEEQVAMLPLRFISERFGAEVAWNGAKQQITIIDALSEKTIVMTIGSRAAIVNGTSVQMQSPAILKNGSTFVPLRFITEQLDGKVSFNGETRSVTITRE</sequence>
<dbReference type="OrthoDB" id="2811497at2"/>
<dbReference type="Gene3D" id="3.30.457.10">
    <property type="entry name" value="Copper amine oxidase-like, N-terminal domain"/>
    <property type="match status" value="1"/>
</dbReference>
<dbReference type="SUPFAM" id="SSF55383">
    <property type="entry name" value="Copper amine oxidase, domain N"/>
    <property type="match status" value="1"/>
</dbReference>
<evidence type="ECO:0000313" key="3">
    <source>
        <dbReference type="Proteomes" id="UP000078454"/>
    </source>
</evidence>
<dbReference type="InterPro" id="IPR012854">
    <property type="entry name" value="Cu_amine_oxidase-like_N"/>
</dbReference>
<dbReference type="Proteomes" id="UP000078454">
    <property type="component" value="Unassembled WGS sequence"/>
</dbReference>
<organism evidence="2 3">
    <name type="scientific">Paenibacillus oryzisoli</name>
    <dbReference type="NCBI Taxonomy" id="1850517"/>
    <lineage>
        <taxon>Bacteria</taxon>
        <taxon>Bacillati</taxon>
        <taxon>Bacillota</taxon>
        <taxon>Bacilli</taxon>
        <taxon>Bacillales</taxon>
        <taxon>Paenibacillaceae</taxon>
        <taxon>Paenibacillus</taxon>
    </lineage>
</organism>
<evidence type="ECO:0000259" key="1">
    <source>
        <dbReference type="Pfam" id="PF07833"/>
    </source>
</evidence>
<dbReference type="EMBL" id="LYPB01000072">
    <property type="protein sequence ID" value="OAS17339.1"/>
    <property type="molecule type" value="Genomic_DNA"/>
</dbReference>
<dbReference type="PROSITE" id="PS51257">
    <property type="entry name" value="PROKAR_LIPOPROTEIN"/>
    <property type="match status" value="1"/>
</dbReference>